<proteinExistence type="predicted"/>
<dbReference type="PROSITE" id="PS51257">
    <property type="entry name" value="PROKAR_LIPOPROTEIN"/>
    <property type="match status" value="1"/>
</dbReference>
<dbReference type="EMBL" id="LAZR01002617">
    <property type="protein sequence ID" value="KKN27700.1"/>
    <property type="molecule type" value="Genomic_DNA"/>
</dbReference>
<accession>A0A0F9P729</accession>
<name>A0A0F9P729_9ZZZZ</name>
<evidence type="ECO:0000313" key="1">
    <source>
        <dbReference type="EMBL" id="KKN27700.1"/>
    </source>
</evidence>
<reference evidence="1" key="1">
    <citation type="journal article" date="2015" name="Nature">
        <title>Complex archaea that bridge the gap between prokaryotes and eukaryotes.</title>
        <authorList>
            <person name="Spang A."/>
            <person name="Saw J.H."/>
            <person name="Jorgensen S.L."/>
            <person name="Zaremba-Niedzwiedzka K."/>
            <person name="Martijn J."/>
            <person name="Lind A.E."/>
            <person name="van Eijk R."/>
            <person name="Schleper C."/>
            <person name="Guy L."/>
            <person name="Ettema T.J."/>
        </authorList>
    </citation>
    <scope>NUCLEOTIDE SEQUENCE</scope>
</reference>
<dbReference type="AlphaFoldDB" id="A0A0F9P729"/>
<protein>
    <submittedName>
        <fullName evidence="1">Uncharacterized protein</fullName>
    </submittedName>
</protein>
<organism evidence="1">
    <name type="scientific">marine sediment metagenome</name>
    <dbReference type="NCBI Taxonomy" id="412755"/>
    <lineage>
        <taxon>unclassified sequences</taxon>
        <taxon>metagenomes</taxon>
        <taxon>ecological metagenomes</taxon>
    </lineage>
</organism>
<gene>
    <name evidence="1" type="ORF">LCGC14_0861760</name>
</gene>
<comment type="caution">
    <text evidence="1">The sequence shown here is derived from an EMBL/GenBank/DDBJ whole genome shotgun (WGS) entry which is preliminary data.</text>
</comment>
<sequence length="129" mass="14578">MKKILIATTLLFSLSFATACYAEETPQLIYHGEITTLRPLETGIFGSKAIIITPDTQITIQSPAIGFYADGNIMPITEWDKWFGDIKEITKEISGVYFVYHRLGKSGFNTIFSLEKVDVWNNSRLLSQH</sequence>